<protein>
    <submittedName>
        <fullName evidence="3">Uncharacterized protein LOC108841554</fullName>
    </submittedName>
</protein>
<dbReference type="Proteomes" id="UP000504610">
    <property type="component" value="Chromosome 2"/>
</dbReference>
<evidence type="ECO:0000313" key="2">
    <source>
        <dbReference type="Proteomes" id="UP000504610"/>
    </source>
</evidence>
<reference evidence="3" key="2">
    <citation type="submission" date="2025-08" db="UniProtKB">
        <authorList>
            <consortium name="RefSeq"/>
        </authorList>
    </citation>
    <scope>IDENTIFICATION</scope>
    <source>
        <tissue evidence="3">Leaf</tissue>
    </source>
</reference>
<dbReference type="PANTHER" id="PTHR46225:SF13">
    <property type="entry name" value="E3 UBIQUITIN-PROTEIN LIGASE-RELATED"/>
    <property type="match status" value="1"/>
</dbReference>
<sequence length="198" mass="22288">MGGPLLSKSEHITIIGDSSSTDEQAPLKGVQSCHPCTQERFWNSIEFAMSLVQIVAAIVVLTRAKGEHPETTWIIGYACGCVAILPILYWRYWHYQNFISEIRIKAVVDILSTMVTYFFLGWYALFVYVFLIGNLSSSSLDHTTQPFGLCMAFLAFVSIRYVLPNLIWAMIRFCLHGDGGDTVNLLEVAMVFDFTKVV</sequence>
<evidence type="ECO:0000313" key="3">
    <source>
        <dbReference type="RefSeq" id="XP_018469807.2"/>
    </source>
</evidence>
<keyword evidence="1" id="KW-1133">Transmembrane helix</keyword>
<dbReference type="PANTHER" id="PTHR46225">
    <property type="entry name" value="C3H4 TYPE ZINC FINGER PROTEIN"/>
    <property type="match status" value="1"/>
</dbReference>
<evidence type="ECO:0000256" key="1">
    <source>
        <dbReference type="SAM" id="Phobius"/>
    </source>
</evidence>
<dbReference type="OrthoDB" id="1109690at2759"/>
<dbReference type="KEGG" id="rsz:108841554"/>
<feature type="transmembrane region" description="Helical" evidence="1">
    <location>
        <begin position="41"/>
        <end position="61"/>
    </location>
</feature>
<keyword evidence="2" id="KW-1185">Reference proteome</keyword>
<reference evidence="2" key="1">
    <citation type="journal article" date="2019" name="Database">
        <title>The radish genome database (RadishGD): an integrated information resource for radish genomics.</title>
        <authorList>
            <person name="Yu H.J."/>
            <person name="Baek S."/>
            <person name="Lee Y.J."/>
            <person name="Cho A."/>
            <person name="Mun J.H."/>
        </authorList>
    </citation>
    <scope>NUCLEOTIDE SEQUENCE [LARGE SCALE GENOMIC DNA]</scope>
    <source>
        <strain evidence="2">cv. WK10039</strain>
    </source>
</reference>
<feature type="transmembrane region" description="Helical" evidence="1">
    <location>
        <begin position="114"/>
        <end position="133"/>
    </location>
</feature>
<feature type="transmembrane region" description="Helical" evidence="1">
    <location>
        <begin position="73"/>
        <end position="93"/>
    </location>
</feature>
<dbReference type="AlphaFoldDB" id="A0A6J0MBN2"/>
<organism evidence="2 3">
    <name type="scientific">Raphanus sativus</name>
    <name type="common">Radish</name>
    <name type="synonym">Raphanus raphanistrum var. sativus</name>
    <dbReference type="NCBI Taxonomy" id="3726"/>
    <lineage>
        <taxon>Eukaryota</taxon>
        <taxon>Viridiplantae</taxon>
        <taxon>Streptophyta</taxon>
        <taxon>Embryophyta</taxon>
        <taxon>Tracheophyta</taxon>
        <taxon>Spermatophyta</taxon>
        <taxon>Magnoliopsida</taxon>
        <taxon>eudicotyledons</taxon>
        <taxon>Gunneridae</taxon>
        <taxon>Pentapetalae</taxon>
        <taxon>rosids</taxon>
        <taxon>malvids</taxon>
        <taxon>Brassicales</taxon>
        <taxon>Brassicaceae</taxon>
        <taxon>Brassiceae</taxon>
        <taxon>Raphanus</taxon>
    </lineage>
</organism>
<gene>
    <name evidence="3" type="primary">LOC108841554</name>
</gene>
<dbReference type="GeneID" id="108841554"/>
<proteinExistence type="predicted"/>
<keyword evidence="1" id="KW-0812">Transmembrane</keyword>
<dbReference type="RefSeq" id="XP_018469807.2">
    <property type="nucleotide sequence ID" value="XM_018614305.2"/>
</dbReference>
<feature type="transmembrane region" description="Helical" evidence="1">
    <location>
        <begin position="145"/>
        <end position="163"/>
    </location>
</feature>
<accession>A0A6J0MBN2</accession>
<keyword evidence="1" id="KW-0472">Membrane</keyword>
<name>A0A6J0MBN2_RAPSA</name>